<name>A0A9N9CBY6_9GLOM</name>
<dbReference type="AlphaFoldDB" id="A0A9N9CBY6"/>
<dbReference type="Proteomes" id="UP000789342">
    <property type="component" value="Unassembled WGS sequence"/>
</dbReference>
<organism evidence="1 2">
    <name type="scientific">Acaulospora morrowiae</name>
    <dbReference type="NCBI Taxonomy" id="94023"/>
    <lineage>
        <taxon>Eukaryota</taxon>
        <taxon>Fungi</taxon>
        <taxon>Fungi incertae sedis</taxon>
        <taxon>Mucoromycota</taxon>
        <taxon>Glomeromycotina</taxon>
        <taxon>Glomeromycetes</taxon>
        <taxon>Diversisporales</taxon>
        <taxon>Acaulosporaceae</taxon>
        <taxon>Acaulospora</taxon>
    </lineage>
</organism>
<comment type="caution">
    <text evidence="1">The sequence shown here is derived from an EMBL/GenBank/DDBJ whole genome shotgun (WGS) entry which is preliminary data.</text>
</comment>
<dbReference type="EMBL" id="CAJVPV010005606">
    <property type="protein sequence ID" value="CAG8593505.1"/>
    <property type="molecule type" value="Genomic_DNA"/>
</dbReference>
<evidence type="ECO:0000313" key="2">
    <source>
        <dbReference type="Proteomes" id="UP000789342"/>
    </source>
</evidence>
<reference evidence="1" key="1">
    <citation type="submission" date="2021-06" db="EMBL/GenBank/DDBJ databases">
        <authorList>
            <person name="Kallberg Y."/>
            <person name="Tangrot J."/>
            <person name="Rosling A."/>
        </authorList>
    </citation>
    <scope>NUCLEOTIDE SEQUENCE</scope>
    <source>
        <strain evidence="1">CL551</strain>
    </source>
</reference>
<gene>
    <name evidence="1" type="ORF">AMORRO_LOCUS7453</name>
</gene>
<accession>A0A9N9CBY6</accession>
<keyword evidence="2" id="KW-1185">Reference proteome</keyword>
<evidence type="ECO:0000313" key="1">
    <source>
        <dbReference type="EMBL" id="CAG8593505.1"/>
    </source>
</evidence>
<sequence length="141" mass="16426">MAENLRDEKKGQPKTPEQTFPIMSKLISPHLLSLLTIFPYQWLNSKTKFNEKQLPSRKDFNSDLDGYNCCEHGCENKECEHEKIYTISQKDYGFAWIVWVETDPPEDSETSSLATYTPTSHMDMTKLETLILYIKISLTRI</sequence>
<proteinExistence type="predicted"/>
<protein>
    <submittedName>
        <fullName evidence="1">15653_t:CDS:1</fullName>
    </submittedName>
</protein>
<dbReference type="OrthoDB" id="2364639at2759"/>